<dbReference type="PANTHER" id="PTHR34596:SF2">
    <property type="entry name" value="CHITOPORIN"/>
    <property type="match status" value="1"/>
</dbReference>
<dbReference type="Proteomes" id="UP000690515">
    <property type="component" value="Unassembled WGS sequence"/>
</dbReference>
<keyword evidence="6" id="KW-1185">Reference proteome</keyword>
<comment type="caution">
    <text evidence="5">The sequence shown here is derived from an EMBL/GenBank/DDBJ whole genome shotgun (WGS) entry which is preliminary data.</text>
</comment>
<evidence type="ECO:0000256" key="3">
    <source>
        <dbReference type="ARBA" id="ARBA00022729"/>
    </source>
</evidence>
<dbReference type="PANTHER" id="PTHR34596">
    <property type="entry name" value="CHITOPORIN"/>
    <property type="match status" value="1"/>
</dbReference>
<dbReference type="EMBL" id="JAGSOY010000072">
    <property type="protein sequence ID" value="MBU2713323.1"/>
    <property type="molecule type" value="Genomic_DNA"/>
</dbReference>
<protein>
    <submittedName>
        <fullName evidence="5">OprD family outer membrane porin</fullName>
    </submittedName>
</protein>
<comment type="similarity">
    <text evidence="1">Belongs to the outer membrane porin (Opr) (TC 1.B.25) family.</text>
</comment>
<sequence>MHTFKYSALFCAVTATIFSFSNAHANESSKGFLEGSRLDAKLRNVYFNRDGRDESPYDNREWVQGLHLNYHSGYFADMIGFDMSYYGAWDLDSPGDSFTHLPKDGRNQRETNDINKIGQAFVKFKYGNDDLNVNIKHGRQVYNDNLIQGSSSRAAPSSLYGTTGEVNIGELKLHGAYITQHSWRSFGHFEHFYDGSSTDANTKKVNYIQAYGLAYQFDNGIGIEYDWGKSNDFQKANLYKIHYTMELGDNNKLYLEGIHHTLESIGDAFNQTFSNADDFESKNTSFLAQLHLDAATYRLAYQHTAKGDFRYAWETGEYYGGFNSSIPVWSDFAYKDEKAIMVGFTYDFSDMGAPGLEFDVNYQRGFDLDKNNNGLGDTIDRPKTEWGRDMTLSYAFQDPTLKGLSVSWNNGTYRGSKTLIPGNTEDIDYNRIYIDYVFDIF</sequence>
<dbReference type="Pfam" id="PF03573">
    <property type="entry name" value="OprD"/>
    <property type="match status" value="1"/>
</dbReference>
<feature type="signal peptide" evidence="4">
    <location>
        <begin position="1"/>
        <end position="25"/>
    </location>
</feature>
<dbReference type="InterPro" id="IPR005318">
    <property type="entry name" value="OM_porin_bac"/>
</dbReference>
<keyword evidence="2" id="KW-0813">Transport</keyword>
<accession>A0ABS5ZHH2</accession>
<keyword evidence="3 4" id="KW-0732">Signal</keyword>
<evidence type="ECO:0000256" key="4">
    <source>
        <dbReference type="SAM" id="SignalP"/>
    </source>
</evidence>
<evidence type="ECO:0000313" key="6">
    <source>
        <dbReference type="Proteomes" id="UP000690515"/>
    </source>
</evidence>
<evidence type="ECO:0000256" key="2">
    <source>
        <dbReference type="ARBA" id="ARBA00022448"/>
    </source>
</evidence>
<evidence type="ECO:0000313" key="5">
    <source>
        <dbReference type="EMBL" id="MBU2713323.1"/>
    </source>
</evidence>
<dbReference type="RefSeq" id="WP_215821610.1">
    <property type="nucleotide sequence ID" value="NZ_JAGSOY010000072.1"/>
</dbReference>
<gene>
    <name evidence="5" type="ORF">KCG35_19830</name>
</gene>
<dbReference type="InterPro" id="IPR023614">
    <property type="entry name" value="Porin_dom_sf"/>
</dbReference>
<proteinExistence type="inferred from homology"/>
<dbReference type="Gene3D" id="2.40.160.10">
    <property type="entry name" value="Porin"/>
    <property type="match status" value="1"/>
</dbReference>
<reference evidence="5 6" key="1">
    <citation type="submission" date="2021-04" db="EMBL/GenBank/DDBJ databases">
        <authorList>
            <person name="Pira H."/>
            <person name="Risdian C."/>
            <person name="Wink J."/>
        </authorList>
    </citation>
    <scope>NUCLEOTIDE SEQUENCE [LARGE SCALE GENOMIC DNA]</scope>
    <source>
        <strain evidence="5 6">WH53</strain>
    </source>
</reference>
<evidence type="ECO:0000256" key="1">
    <source>
        <dbReference type="ARBA" id="ARBA00009075"/>
    </source>
</evidence>
<organism evidence="5 6">
    <name type="scientific">Zooshikella harenae</name>
    <dbReference type="NCBI Taxonomy" id="2827238"/>
    <lineage>
        <taxon>Bacteria</taxon>
        <taxon>Pseudomonadati</taxon>
        <taxon>Pseudomonadota</taxon>
        <taxon>Gammaproteobacteria</taxon>
        <taxon>Oceanospirillales</taxon>
        <taxon>Zooshikellaceae</taxon>
        <taxon>Zooshikella</taxon>
    </lineage>
</organism>
<name>A0ABS5ZHH2_9GAMM</name>
<feature type="chain" id="PRO_5045876513" evidence="4">
    <location>
        <begin position="26"/>
        <end position="441"/>
    </location>
</feature>